<sequence length="556" mass="64116">MDDMIQFILLGLAYFNNIFYEDWYAQLLPTSQLLGPLSIDTVHWYMDTYLLDSGWIEVLDHSIIQSGGNPRGLRHIKVHLLLTQYLRWLLLEPGKGRFQKLFFSDFLTYHFSRLGTITKFPLTLYKKRLMELESSNFFAAYEGYKQGFRLQRNVKAPTHFFNYALAAACTLVELLDTFIRGTSAVAPLEVILARARVYRNDVMQVHDWQNSYFVEFGLVRENLAWNLKDREPVEAEKCVRLLFAALLKASALKRTEFLHNIDSGSYRTLKNKLITIHVAKTLVVQSNISTSNNDFPVAEEAFRLAVLITTFYIGGAIDVDFTKKLEVLHQVFKGLSLVAMSKEQQELYKQKRLEILKEPTSFLHSRYTIFRQNNALGSRVVSPVEDLGVTFEISDGHTELMDILDVEWDSPRPGPNMAVGLDQLKPLDSYRNLQDNDPGLYLDVLQRGLKRAMETGQKPSEYLYRWKLIELAIAGWEWDVAQHIHLIQELERGHLHGPWPSSTLRKRDLARVQWGVVFLKLGDIEQALQHFPKGTDSLKPSSDYSEPQRLGVRRTV</sequence>
<name>A0AAD9Z448_9LECA</name>
<evidence type="ECO:0000313" key="3">
    <source>
        <dbReference type="Proteomes" id="UP001276659"/>
    </source>
</evidence>
<organism evidence="2 3">
    <name type="scientific">Lepraria neglecta</name>
    <dbReference type="NCBI Taxonomy" id="209136"/>
    <lineage>
        <taxon>Eukaryota</taxon>
        <taxon>Fungi</taxon>
        <taxon>Dikarya</taxon>
        <taxon>Ascomycota</taxon>
        <taxon>Pezizomycotina</taxon>
        <taxon>Lecanoromycetes</taxon>
        <taxon>OSLEUM clade</taxon>
        <taxon>Lecanoromycetidae</taxon>
        <taxon>Lecanorales</taxon>
        <taxon>Lecanorineae</taxon>
        <taxon>Stereocaulaceae</taxon>
        <taxon>Lepraria</taxon>
    </lineage>
</organism>
<dbReference type="EMBL" id="JASNWA010000008">
    <property type="protein sequence ID" value="KAK3171269.1"/>
    <property type="molecule type" value="Genomic_DNA"/>
</dbReference>
<gene>
    <name evidence="2" type="ORF">OEA41_003353</name>
</gene>
<dbReference type="Proteomes" id="UP001276659">
    <property type="component" value="Unassembled WGS sequence"/>
</dbReference>
<dbReference type="AlphaFoldDB" id="A0AAD9Z448"/>
<protein>
    <submittedName>
        <fullName evidence="2">Uncharacterized protein</fullName>
    </submittedName>
</protein>
<evidence type="ECO:0000313" key="2">
    <source>
        <dbReference type="EMBL" id="KAK3171269.1"/>
    </source>
</evidence>
<keyword evidence="3" id="KW-1185">Reference proteome</keyword>
<proteinExistence type="predicted"/>
<comment type="caution">
    <text evidence="2">The sequence shown here is derived from an EMBL/GenBank/DDBJ whole genome shotgun (WGS) entry which is preliminary data.</text>
</comment>
<feature type="region of interest" description="Disordered" evidence="1">
    <location>
        <begin position="532"/>
        <end position="556"/>
    </location>
</feature>
<evidence type="ECO:0000256" key="1">
    <source>
        <dbReference type="SAM" id="MobiDB-lite"/>
    </source>
</evidence>
<reference evidence="2" key="1">
    <citation type="submission" date="2022-11" db="EMBL/GenBank/DDBJ databases">
        <title>Chromosomal genome sequence assembly and mating type (MAT) locus characterization of the leprose asexual lichenized fungus Lepraria neglecta (Nyl.) Erichsen.</title>
        <authorList>
            <person name="Allen J.L."/>
            <person name="Pfeffer B."/>
        </authorList>
    </citation>
    <scope>NUCLEOTIDE SEQUENCE</scope>
    <source>
        <strain evidence="2">Allen 5258</strain>
    </source>
</reference>
<accession>A0AAD9Z448</accession>